<feature type="region of interest" description="Disordered" evidence="6">
    <location>
        <begin position="435"/>
        <end position="471"/>
    </location>
</feature>
<dbReference type="PANTHER" id="PTHR48032:SF18">
    <property type="entry name" value="RRM DOMAIN-CONTAINING PROTEIN"/>
    <property type="match status" value="1"/>
</dbReference>
<name>A0A0R3X2D4_HYDTA</name>
<keyword evidence="3" id="KW-0677">Repeat</keyword>
<dbReference type="AlphaFoldDB" id="A0A0R3X2D4"/>
<gene>
    <name evidence="8" type="ORF">TTAC_LOCUS7430</name>
</gene>
<dbReference type="Pfam" id="PF00076">
    <property type="entry name" value="RRM_1"/>
    <property type="match status" value="1"/>
</dbReference>
<dbReference type="Gene3D" id="3.30.70.330">
    <property type="match status" value="1"/>
</dbReference>
<dbReference type="GO" id="GO:0006417">
    <property type="term" value="P:regulation of translation"/>
    <property type="evidence" value="ECO:0007669"/>
    <property type="project" value="TreeGrafter"/>
</dbReference>
<dbReference type="InterPro" id="IPR035979">
    <property type="entry name" value="RBD_domain_sf"/>
</dbReference>
<reference evidence="10" key="1">
    <citation type="submission" date="2017-02" db="UniProtKB">
        <authorList>
            <consortium name="WormBaseParasite"/>
        </authorList>
    </citation>
    <scope>IDENTIFICATION</scope>
</reference>
<feature type="compositionally biased region" description="Polar residues" evidence="6">
    <location>
        <begin position="450"/>
        <end position="471"/>
    </location>
</feature>
<keyword evidence="4 5" id="KW-0694">RNA-binding</keyword>
<dbReference type="PANTHER" id="PTHR48032">
    <property type="entry name" value="RNA-BINDING PROTEIN MUSASHI HOMOLOG RBP6"/>
    <property type="match status" value="1"/>
</dbReference>
<keyword evidence="9" id="KW-1185">Reference proteome</keyword>
<feature type="domain" description="RRM" evidence="7">
    <location>
        <begin position="46"/>
        <end position="123"/>
    </location>
</feature>
<protein>
    <submittedName>
        <fullName evidence="10">RRM domain-containing protein</fullName>
    </submittedName>
</protein>
<evidence type="ECO:0000259" key="7">
    <source>
        <dbReference type="PROSITE" id="PS50102"/>
    </source>
</evidence>
<dbReference type="InterPro" id="IPR012677">
    <property type="entry name" value="Nucleotide-bd_a/b_plait_sf"/>
</dbReference>
<evidence type="ECO:0000256" key="3">
    <source>
        <dbReference type="ARBA" id="ARBA00022737"/>
    </source>
</evidence>
<dbReference type="GO" id="GO:0005737">
    <property type="term" value="C:cytoplasm"/>
    <property type="evidence" value="ECO:0007669"/>
    <property type="project" value="UniProtKB-SubCell"/>
</dbReference>
<reference evidence="8 9" key="2">
    <citation type="submission" date="2018-11" db="EMBL/GenBank/DDBJ databases">
        <authorList>
            <consortium name="Pathogen Informatics"/>
        </authorList>
    </citation>
    <scope>NUCLEOTIDE SEQUENCE [LARGE SCALE GENOMIC DNA]</scope>
</reference>
<keyword evidence="2" id="KW-0963">Cytoplasm</keyword>
<dbReference type="SUPFAM" id="SSF54928">
    <property type="entry name" value="RNA-binding domain, RBD"/>
    <property type="match status" value="1"/>
</dbReference>
<dbReference type="OrthoDB" id="762982at2759"/>
<evidence type="ECO:0000313" key="9">
    <source>
        <dbReference type="Proteomes" id="UP000274429"/>
    </source>
</evidence>
<evidence type="ECO:0000313" key="8">
    <source>
        <dbReference type="EMBL" id="VDM31806.1"/>
    </source>
</evidence>
<evidence type="ECO:0000256" key="1">
    <source>
        <dbReference type="ARBA" id="ARBA00004496"/>
    </source>
</evidence>
<dbReference type="SMART" id="SM00360">
    <property type="entry name" value="RRM"/>
    <property type="match status" value="1"/>
</dbReference>
<comment type="subcellular location">
    <subcellularLocation>
        <location evidence="1">Cytoplasm</location>
    </subcellularLocation>
</comment>
<dbReference type="WBParaSite" id="TTAC_0000744501-mRNA-1">
    <property type="protein sequence ID" value="TTAC_0000744501-mRNA-1"/>
    <property type="gene ID" value="TTAC_0000744501"/>
</dbReference>
<sequence>MKSVSESSSKGTGVKRTIDGVPVSTLLNASPMNATLIATQALLRTKKVFIGGISTSTTADDLRVFFSTYGDIDSCELMFDRATNRSRGFAFITFATESAADIVCQKQFHTVNNKKVEVKKAVPKEVMSNTNTLLRQRQYAAQNMPLATANRQTTVAVTGPSTSHYVGAGATAVAAVAAAAAAAAGNVSSIQPPTGPTLMVPQMLTMFNAFQPKAQQQQQQSRLNVPNPLLSASLQTAITPFQNFNYLFPYNSQNGGMLAQTDAASLSSCAQPALPTSSVVPYDYATALGASYPGAASALTSFPPRLPPAYSTPIGLPTAQQTLIGATAPGYDSAGLNIATTYPQPLQTTQGYNAIATAAAFAYNLCFLQEQQSQAAAMAAASALQMSGSSMPVVTSPASPLGTAAQSQNAASINGHPMNAMANRHRIVMQQMPQLSSNTAGPMPPLQPVQAANSSEQTPTSQSNATATDVNSGLYIMPAKIPR</sequence>
<proteinExistence type="predicted"/>
<dbReference type="EMBL" id="UYWX01020372">
    <property type="protein sequence ID" value="VDM31806.1"/>
    <property type="molecule type" value="Genomic_DNA"/>
</dbReference>
<evidence type="ECO:0000313" key="10">
    <source>
        <dbReference type="WBParaSite" id="TTAC_0000744501-mRNA-1"/>
    </source>
</evidence>
<dbReference type="Proteomes" id="UP000274429">
    <property type="component" value="Unassembled WGS sequence"/>
</dbReference>
<dbReference type="STRING" id="6205.A0A0R3X2D4"/>
<evidence type="ECO:0000256" key="6">
    <source>
        <dbReference type="SAM" id="MobiDB-lite"/>
    </source>
</evidence>
<accession>A0A0R3X2D4</accession>
<dbReference type="GO" id="GO:0003729">
    <property type="term" value="F:mRNA binding"/>
    <property type="evidence" value="ECO:0007669"/>
    <property type="project" value="TreeGrafter"/>
</dbReference>
<organism evidence="10">
    <name type="scientific">Hydatigena taeniaeformis</name>
    <name type="common">Feline tapeworm</name>
    <name type="synonym">Taenia taeniaeformis</name>
    <dbReference type="NCBI Taxonomy" id="6205"/>
    <lineage>
        <taxon>Eukaryota</taxon>
        <taxon>Metazoa</taxon>
        <taxon>Spiralia</taxon>
        <taxon>Lophotrochozoa</taxon>
        <taxon>Platyhelminthes</taxon>
        <taxon>Cestoda</taxon>
        <taxon>Eucestoda</taxon>
        <taxon>Cyclophyllidea</taxon>
        <taxon>Taeniidae</taxon>
        <taxon>Hydatigera</taxon>
    </lineage>
</organism>
<evidence type="ECO:0000256" key="4">
    <source>
        <dbReference type="ARBA" id="ARBA00022884"/>
    </source>
</evidence>
<dbReference type="InterPro" id="IPR000504">
    <property type="entry name" value="RRM_dom"/>
</dbReference>
<dbReference type="PROSITE" id="PS50102">
    <property type="entry name" value="RRM"/>
    <property type="match status" value="1"/>
</dbReference>
<evidence type="ECO:0000256" key="2">
    <source>
        <dbReference type="ARBA" id="ARBA00022490"/>
    </source>
</evidence>
<evidence type="ECO:0000256" key="5">
    <source>
        <dbReference type="PROSITE-ProRule" id="PRU00176"/>
    </source>
</evidence>